<dbReference type="PROSITE" id="PS51257">
    <property type="entry name" value="PROKAR_LIPOPROTEIN"/>
    <property type="match status" value="1"/>
</dbReference>
<dbReference type="PATRIC" id="fig|1576480.3.peg.264"/>
<proteinExistence type="inferred from homology"/>
<comment type="subcellular location">
    <subcellularLocation>
        <location evidence="1">Cell membrane</location>
        <topology evidence="1">Peripheral membrane protein</topology>
        <orientation evidence="1">Cytoplasmic side</orientation>
    </subcellularLocation>
</comment>
<comment type="function">
    <text evidence="1">Could be involved in insertion of integral membrane proteins into the membrane.</text>
</comment>
<dbReference type="InterPro" id="IPR002696">
    <property type="entry name" value="Membr_insert_effic_factor_YidD"/>
</dbReference>
<reference evidence="2 3" key="1">
    <citation type="submission" date="2015-05" db="EMBL/GenBank/DDBJ databases">
        <title>Critical biogeochemical functions in the subsurface are associated with bacteria from new phyla and little studied lineages.</title>
        <authorList>
            <person name="Hug L.A."/>
            <person name="Thomas B.C."/>
            <person name="Sharon I."/>
            <person name="Brown C.T."/>
            <person name="Sharma R."/>
            <person name="Hettich R.L."/>
            <person name="Wilkins M.J."/>
            <person name="Williams K.H."/>
            <person name="Singh A."/>
            <person name="Banfield J.F."/>
        </authorList>
    </citation>
    <scope>NUCLEOTIDE SEQUENCE [LARGE SCALE GENOMIC DNA]</scope>
    <source>
        <strain evidence="2">CSP1-7</strain>
    </source>
</reference>
<dbReference type="PANTHER" id="PTHR33383">
    <property type="entry name" value="MEMBRANE PROTEIN INSERTION EFFICIENCY FACTOR-RELATED"/>
    <property type="match status" value="1"/>
</dbReference>
<dbReference type="EMBL" id="LDXK01000001">
    <property type="protein sequence ID" value="KRT67853.1"/>
    <property type="molecule type" value="Genomic_DNA"/>
</dbReference>
<dbReference type="NCBIfam" id="TIGR00278">
    <property type="entry name" value="membrane protein insertion efficiency factor YidD"/>
    <property type="match status" value="1"/>
</dbReference>
<evidence type="ECO:0000313" key="2">
    <source>
        <dbReference type="EMBL" id="KRT67853.1"/>
    </source>
</evidence>
<keyword evidence="1" id="KW-1003">Cell membrane</keyword>
<dbReference type="AlphaFoldDB" id="A0A0T5ZYH3"/>
<dbReference type="PANTHER" id="PTHR33383:SF1">
    <property type="entry name" value="MEMBRANE PROTEIN INSERTION EFFICIENCY FACTOR-RELATED"/>
    <property type="match status" value="1"/>
</dbReference>
<sequence>MVKALLLKLIRFYQRTISPDHGAWGQLAFGGACRFQPTCSEYTRQAIERYGSGRGLFFGFKRILRCHPFAKGGFDPVPDLGKARDAKIVKS</sequence>
<organism evidence="2 3">
    <name type="scientific">candidate division WWE3 bacterium CSP1-7</name>
    <dbReference type="NCBI Taxonomy" id="1576480"/>
    <lineage>
        <taxon>Bacteria</taxon>
        <taxon>Katanobacteria</taxon>
    </lineage>
</organism>
<comment type="similarity">
    <text evidence="1">Belongs to the UPF0161 family.</text>
</comment>
<evidence type="ECO:0000313" key="3">
    <source>
        <dbReference type="Proteomes" id="UP000051297"/>
    </source>
</evidence>
<accession>A0A0T5ZYH3</accession>
<protein>
    <recommendedName>
        <fullName evidence="1">Putative membrane protein insertion efficiency factor</fullName>
    </recommendedName>
</protein>
<dbReference type="HAMAP" id="MF_00386">
    <property type="entry name" value="UPF0161_YidD"/>
    <property type="match status" value="1"/>
</dbReference>
<comment type="caution">
    <text evidence="2">The sequence shown here is derived from an EMBL/GenBank/DDBJ whole genome shotgun (WGS) entry which is preliminary data.</text>
</comment>
<dbReference type="Pfam" id="PF01809">
    <property type="entry name" value="YidD"/>
    <property type="match status" value="1"/>
</dbReference>
<keyword evidence="1" id="KW-0472">Membrane</keyword>
<evidence type="ECO:0000256" key="1">
    <source>
        <dbReference type="HAMAP-Rule" id="MF_00386"/>
    </source>
</evidence>
<dbReference type="GO" id="GO:0005886">
    <property type="term" value="C:plasma membrane"/>
    <property type="evidence" value="ECO:0007669"/>
    <property type="project" value="UniProtKB-SubCell"/>
</dbReference>
<dbReference type="Proteomes" id="UP000051297">
    <property type="component" value="Unassembled WGS sequence"/>
</dbReference>
<gene>
    <name evidence="2" type="ORF">XU08_C0001G0265</name>
</gene>
<dbReference type="SMART" id="SM01234">
    <property type="entry name" value="Haemolytic"/>
    <property type="match status" value="1"/>
</dbReference>
<dbReference type="STRING" id="1576480.XU08_C0001G0265"/>
<name>A0A0T5ZYH3_UNCKA</name>